<accession>A0ABN7RWF2</accession>
<proteinExistence type="predicted"/>
<sequence length="102" mass="11668">MGLFDKKSKHVRELVKYTIAFDGNAPLAKRADYRRAYSTEYVNVIGMTEDFKFITEETPLRVVKSCDSVDLLAQDHNQGILDFARFMKDIRDSIVDGGMMNV</sequence>
<gene>
    <name evidence="1" type="ORF">OKIOD_LOCUS2438</name>
</gene>
<keyword evidence="2" id="KW-1185">Reference proteome</keyword>
<protein>
    <submittedName>
        <fullName evidence="1">Oidioi.mRNA.OKI2018_I69.PAR.g10880.t1.cds</fullName>
    </submittedName>
</protein>
<evidence type="ECO:0000313" key="2">
    <source>
        <dbReference type="Proteomes" id="UP001158576"/>
    </source>
</evidence>
<organism evidence="1 2">
    <name type="scientific">Oikopleura dioica</name>
    <name type="common">Tunicate</name>
    <dbReference type="NCBI Taxonomy" id="34765"/>
    <lineage>
        <taxon>Eukaryota</taxon>
        <taxon>Metazoa</taxon>
        <taxon>Chordata</taxon>
        <taxon>Tunicata</taxon>
        <taxon>Appendicularia</taxon>
        <taxon>Copelata</taxon>
        <taxon>Oikopleuridae</taxon>
        <taxon>Oikopleura</taxon>
    </lineage>
</organism>
<evidence type="ECO:0000313" key="1">
    <source>
        <dbReference type="EMBL" id="CAG5085385.1"/>
    </source>
</evidence>
<dbReference type="EMBL" id="OU015568">
    <property type="protein sequence ID" value="CAG5085385.1"/>
    <property type="molecule type" value="Genomic_DNA"/>
</dbReference>
<dbReference type="Proteomes" id="UP001158576">
    <property type="component" value="Chromosome PAR"/>
</dbReference>
<name>A0ABN7RWF2_OIKDI</name>
<reference evidence="1 2" key="1">
    <citation type="submission" date="2021-04" db="EMBL/GenBank/DDBJ databases">
        <authorList>
            <person name="Bliznina A."/>
        </authorList>
    </citation>
    <scope>NUCLEOTIDE SEQUENCE [LARGE SCALE GENOMIC DNA]</scope>
</reference>